<dbReference type="EMBL" id="JAHLQN010000001">
    <property type="protein sequence ID" value="MBU5628028.1"/>
    <property type="molecule type" value="Genomic_DNA"/>
</dbReference>
<organism evidence="1 2">
    <name type="scientific">Dysosmobacter acutus</name>
    <dbReference type="NCBI Taxonomy" id="2841504"/>
    <lineage>
        <taxon>Bacteria</taxon>
        <taxon>Bacillati</taxon>
        <taxon>Bacillota</taxon>
        <taxon>Clostridia</taxon>
        <taxon>Eubacteriales</taxon>
        <taxon>Oscillospiraceae</taxon>
        <taxon>Dysosmobacter</taxon>
    </lineage>
</organism>
<keyword evidence="2" id="KW-1185">Reference proteome</keyword>
<evidence type="ECO:0008006" key="3">
    <source>
        <dbReference type="Google" id="ProtNLM"/>
    </source>
</evidence>
<comment type="caution">
    <text evidence="1">The sequence shown here is derived from an EMBL/GenBank/DDBJ whole genome shotgun (WGS) entry which is preliminary data.</text>
</comment>
<dbReference type="RefSeq" id="WP_216633321.1">
    <property type="nucleotide sequence ID" value="NZ_JAHLQN010000001.1"/>
</dbReference>
<reference evidence="1 2" key="1">
    <citation type="submission" date="2021-06" db="EMBL/GenBank/DDBJ databases">
        <authorList>
            <person name="Sun Q."/>
            <person name="Li D."/>
        </authorList>
    </citation>
    <scope>NUCLEOTIDE SEQUENCE [LARGE SCALE GENOMIC DNA]</scope>
    <source>
        <strain evidence="1 2">MSJ-2</strain>
    </source>
</reference>
<dbReference type="Proteomes" id="UP000787672">
    <property type="component" value="Unassembled WGS sequence"/>
</dbReference>
<proteinExistence type="predicted"/>
<evidence type="ECO:0000313" key="1">
    <source>
        <dbReference type="EMBL" id="MBU5628028.1"/>
    </source>
</evidence>
<evidence type="ECO:0000313" key="2">
    <source>
        <dbReference type="Proteomes" id="UP000787672"/>
    </source>
</evidence>
<protein>
    <recommendedName>
        <fullName evidence="3">DUF465 domain-containing protein</fullName>
    </recommendedName>
</protein>
<name>A0ABS6FCK4_9FIRM</name>
<accession>A0ABS6FCK4</accession>
<sequence>MEQSDLERLERYDRMYRDLLKERDGILRQIEELKAAGRVKSVTYQQLLANKLTVQNLIGRFQVYGIGN</sequence>
<gene>
    <name evidence="1" type="ORF">KQI82_14035</name>
</gene>